<feature type="domain" description="THIF-type NAD/FAD binding fold" evidence="1">
    <location>
        <begin position="114"/>
        <end position="346"/>
    </location>
</feature>
<keyword evidence="3" id="KW-1185">Reference proteome</keyword>
<dbReference type="InterPro" id="IPR045886">
    <property type="entry name" value="ThiF/MoeB/HesA"/>
</dbReference>
<comment type="caution">
    <text evidence="2">The sequence shown here is derived from an EMBL/GenBank/DDBJ whole genome shotgun (WGS) entry which is preliminary data.</text>
</comment>
<dbReference type="PANTHER" id="PTHR10953">
    <property type="entry name" value="UBIQUITIN-ACTIVATING ENZYME E1"/>
    <property type="match status" value="1"/>
</dbReference>
<evidence type="ECO:0000259" key="1">
    <source>
        <dbReference type="Pfam" id="PF00899"/>
    </source>
</evidence>
<organism evidence="2 3">
    <name type="scientific">Promicromonospora alba</name>
    <dbReference type="NCBI Taxonomy" id="1616110"/>
    <lineage>
        <taxon>Bacteria</taxon>
        <taxon>Bacillati</taxon>
        <taxon>Actinomycetota</taxon>
        <taxon>Actinomycetes</taxon>
        <taxon>Micrococcales</taxon>
        <taxon>Promicromonosporaceae</taxon>
        <taxon>Promicromonospora</taxon>
    </lineage>
</organism>
<accession>A0ABV9HBR6</accession>
<proteinExistence type="predicted"/>
<dbReference type="Proteomes" id="UP001596011">
    <property type="component" value="Unassembled WGS sequence"/>
</dbReference>
<dbReference type="InterPro" id="IPR000594">
    <property type="entry name" value="ThiF_NAD_FAD-bd"/>
</dbReference>
<dbReference type="RefSeq" id="WP_377133261.1">
    <property type="nucleotide sequence ID" value="NZ_JBHSFI010000003.1"/>
</dbReference>
<dbReference type="SUPFAM" id="SSF69572">
    <property type="entry name" value="Activating enzymes of the ubiquitin-like proteins"/>
    <property type="match status" value="1"/>
</dbReference>
<gene>
    <name evidence="2" type="ORF">ACFO6V_06070</name>
</gene>
<evidence type="ECO:0000313" key="2">
    <source>
        <dbReference type="EMBL" id="MFC4627794.1"/>
    </source>
</evidence>
<dbReference type="Gene3D" id="3.40.50.720">
    <property type="entry name" value="NAD(P)-binding Rossmann-like Domain"/>
    <property type="match status" value="1"/>
</dbReference>
<reference evidence="3" key="1">
    <citation type="journal article" date="2019" name="Int. J. Syst. Evol. Microbiol.">
        <title>The Global Catalogue of Microorganisms (GCM) 10K type strain sequencing project: providing services to taxonomists for standard genome sequencing and annotation.</title>
        <authorList>
            <consortium name="The Broad Institute Genomics Platform"/>
            <consortium name="The Broad Institute Genome Sequencing Center for Infectious Disease"/>
            <person name="Wu L."/>
            <person name="Ma J."/>
        </authorList>
    </citation>
    <scope>NUCLEOTIDE SEQUENCE [LARGE SCALE GENOMIC DNA]</scope>
    <source>
        <strain evidence="3">CCUG 42722</strain>
    </source>
</reference>
<dbReference type="Pfam" id="PF00899">
    <property type="entry name" value="ThiF"/>
    <property type="match status" value="1"/>
</dbReference>
<protein>
    <submittedName>
        <fullName evidence="2">HesA/MoeB/ThiF family protein</fullName>
    </submittedName>
</protein>
<dbReference type="InterPro" id="IPR035985">
    <property type="entry name" value="Ubiquitin-activating_enz"/>
</dbReference>
<sequence>MIALKNCRWERSGEVLILMADQSRTIELDDPTGDVNALLAALREGTEDAASLTTRLREAGHDTDVATVRAAIEALDGLRVLERSETSIGRRPKDHRDYSNLAYFDLFSSLDVTAEGFRSALADAHVVQLGVGGLGSNVLQSLCGLGVGHLTLLDNDLVEPANFARQFVYREEQIGTPKVERAAQWARAFNPDIDVRTVSRWVDGPDGVSDLLDDADLVVSGIDQPNDIDLWVNEACTAAGVPWIRGGMFGTMVIYFSVDPGRTACYRCSRTASDQGVVRRLSNGLDRVNRGIGPAAALVGSLVAFEALRYLTGFTPPYAAGASVVLDTADGCRQTRTEWTRDPACPACARTPRAMAGTS</sequence>
<evidence type="ECO:0000313" key="3">
    <source>
        <dbReference type="Proteomes" id="UP001596011"/>
    </source>
</evidence>
<dbReference type="EMBL" id="JBHSFI010000003">
    <property type="protein sequence ID" value="MFC4627794.1"/>
    <property type="molecule type" value="Genomic_DNA"/>
</dbReference>
<dbReference type="PANTHER" id="PTHR10953:SF102">
    <property type="entry name" value="ADENYLYLTRANSFERASE AND SULFURTRANSFERASE MOCS3"/>
    <property type="match status" value="1"/>
</dbReference>
<name>A0ABV9HBR6_9MICO</name>